<comment type="subcellular location">
    <subcellularLocation>
        <location evidence="1 6">Membrane</location>
        <topology evidence="1 6">Multi-pass membrane protein</topology>
    </subcellularLocation>
</comment>
<feature type="transmembrane region" description="Helical" evidence="6">
    <location>
        <begin position="142"/>
        <end position="162"/>
    </location>
</feature>
<feature type="transmembrane region" description="Helical" evidence="6">
    <location>
        <begin position="282"/>
        <end position="303"/>
    </location>
</feature>
<feature type="transmembrane region" description="Helical" evidence="6">
    <location>
        <begin position="309"/>
        <end position="328"/>
    </location>
</feature>
<feature type="transmembrane region" description="Helical" evidence="6">
    <location>
        <begin position="218"/>
        <end position="240"/>
    </location>
</feature>
<feature type="domain" description="EamA" evidence="8">
    <location>
        <begin position="20"/>
        <end position="160"/>
    </location>
</feature>
<comment type="similarity">
    <text evidence="2 6">Belongs to the drug/metabolite transporter (DMT) superfamily. Plant drug/metabolite exporter (P-DME) (TC 2.A.7.4) family.</text>
</comment>
<dbReference type="GO" id="GO:0022857">
    <property type="term" value="F:transmembrane transporter activity"/>
    <property type="evidence" value="ECO:0007669"/>
    <property type="project" value="InterPro"/>
</dbReference>
<protein>
    <recommendedName>
        <fullName evidence="6">WAT1-related protein</fullName>
    </recommendedName>
</protein>
<dbReference type="Pfam" id="PF00892">
    <property type="entry name" value="EamA"/>
    <property type="match status" value="2"/>
</dbReference>
<feature type="transmembrane region" description="Helical" evidence="6">
    <location>
        <begin position="21"/>
        <end position="41"/>
    </location>
</feature>
<dbReference type="GO" id="GO:0016020">
    <property type="term" value="C:membrane"/>
    <property type="evidence" value="ECO:0007669"/>
    <property type="project" value="UniProtKB-SubCell"/>
</dbReference>
<dbReference type="AlphaFoldDB" id="A0A8X8AMW5"/>
<evidence type="ECO:0000313" key="10">
    <source>
        <dbReference type="Proteomes" id="UP000886885"/>
    </source>
</evidence>
<keyword evidence="10" id="KW-1185">Reference proteome</keyword>
<evidence type="ECO:0000256" key="7">
    <source>
        <dbReference type="SAM" id="MobiDB-lite"/>
    </source>
</evidence>
<organism evidence="9 10">
    <name type="scientific">Populus tomentosa</name>
    <name type="common">Chinese white poplar</name>
    <dbReference type="NCBI Taxonomy" id="118781"/>
    <lineage>
        <taxon>Eukaryota</taxon>
        <taxon>Viridiplantae</taxon>
        <taxon>Streptophyta</taxon>
        <taxon>Embryophyta</taxon>
        <taxon>Tracheophyta</taxon>
        <taxon>Spermatophyta</taxon>
        <taxon>Magnoliopsida</taxon>
        <taxon>eudicotyledons</taxon>
        <taxon>Gunneridae</taxon>
        <taxon>Pentapetalae</taxon>
        <taxon>rosids</taxon>
        <taxon>fabids</taxon>
        <taxon>Malpighiales</taxon>
        <taxon>Salicaceae</taxon>
        <taxon>Saliceae</taxon>
        <taxon>Populus</taxon>
    </lineage>
</organism>
<dbReference type="InterPro" id="IPR030184">
    <property type="entry name" value="WAT1-related"/>
</dbReference>
<gene>
    <name evidence="9" type="ORF">POTOM_009494</name>
</gene>
<evidence type="ECO:0000256" key="3">
    <source>
        <dbReference type="ARBA" id="ARBA00022692"/>
    </source>
</evidence>
<feature type="region of interest" description="Disordered" evidence="7">
    <location>
        <begin position="331"/>
        <end position="370"/>
    </location>
</feature>
<name>A0A8X8AMW5_POPTO</name>
<evidence type="ECO:0000256" key="1">
    <source>
        <dbReference type="ARBA" id="ARBA00004141"/>
    </source>
</evidence>
<dbReference type="Proteomes" id="UP000886885">
    <property type="component" value="Chromosome 2D"/>
</dbReference>
<dbReference type="EMBL" id="JAAWWB010000004">
    <property type="protein sequence ID" value="KAG6783820.1"/>
    <property type="molecule type" value="Genomic_DNA"/>
</dbReference>
<feature type="transmembrane region" description="Helical" evidence="6">
    <location>
        <begin position="53"/>
        <end position="69"/>
    </location>
</feature>
<feature type="compositionally biased region" description="Basic and acidic residues" evidence="7">
    <location>
        <begin position="360"/>
        <end position="370"/>
    </location>
</feature>
<keyword evidence="3 6" id="KW-0812">Transmembrane</keyword>
<accession>A0A8X8AMW5</accession>
<dbReference type="OrthoDB" id="1728340at2759"/>
<feature type="transmembrane region" description="Helical" evidence="6">
    <location>
        <begin position="108"/>
        <end position="130"/>
    </location>
</feature>
<keyword evidence="4 6" id="KW-1133">Transmembrane helix</keyword>
<feature type="transmembrane region" description="Helical" evidence="6">
    <location>
        <begin position="252"/>
        <end position="275"/>
    </location>
</feature>
<evidence type="ECO:0000256" key="5">
    <source>
        <dbReference type="ARBA" id="ARBA00023136"/>
    </source>
</evidence>
<reference evidence="9" key="1">
    <citation type="journal article" date="2020" name="bioRxiv">
        <title>Hybrid origin of Populus tomentosa Carr. identified through genome sequencing and phylogenomic analysis.</title>
        <authorList>
            <person name="An X."/>
            <person name="Gao K."/>
            <person name="Chen Z."/>
            <person name="Li J."/>
            <person name="Yang X."/>
            <person name="Yang X."/>
            <person name="Zhou J."/>
            <person name="Guo T."/>
            <person name="Zhao T."/>
            <person name="Huang S."/>
            <person name="Miao D."/>
            <person name="Khan W.U."/>
            <person name="Rao P."/>
            <person name="Ye M."/>
            <person name="Lei B."/>
            <person name="Liao W."/>
            <person name="Wang J."/>
            <person name="Ji L."/>
            <person name="Li Y."/>
            <person name="Guo B."/>
            <person name="Mustafa N.S."/>
            <person name="Li S."/>
            <person name="Yun Q."/>
            <person name="Keller S.R."/>
            <person name="Mao J."/>
            <person name="Zhang R."/>
            <person name="Strauss S.H."/>
        </authorList>
    </citation>
    <scope>NUCLEOTIDE SEQUENCE</scope>
    <source>
        <strain evidence="9">GM15</strain>
        <tissue evidence="9">Leaf</tissue>
    </source>
</reference>
<sequence length="370" mass="41088">MWFYTRAMAILYAYSRFIPHLLMILVQIGYSFLYFLAEAAFSHGMSPHVFVTYRYIAGGLVMFPLAYFLERKVRPKLTLVLFLEIFVLSLLGASLTVNIYFASLRYTSPTFITSMTNTVPSMTFIIAIMLRLEIVNLRNPRGIAKIVGTLLSLAGVLTITLYKGPEVQSLQGAPIHIKSNASQQNWVKGTILLVVSCITWSLWFIMQAYTLKRYPAQLSLSALINGFAAAQSAVFTVFMQHKPAAWSIGSSIVFWSIIYAGVISCGLTVSIQLWCTEQKGPVFVTMFSPLATVMVAILAYFLFGEELHAGSVLGGAVVIIGLYMLLWGKEKDGDRNKSQKQSLSTNDEEKTSHFAVESSAGRDNETGLEK</sequence>
<evidence type="ECO:0000313" key="9">
    <source>
        <dbReference type="EMBL" id="KAG6783820.1"/>
    </source>
</evidence>
<comment type="caution">
    <text evidence="9">The sequence shown here is derived from an EMBL/GenBank/DDBJ whole genome shotgun (WGS) entry which is preliminary data.</text>
</comment>
<evidence type="ECO:0000259" key="8">
    <source>
        <dbReference type="Pfam" id="PF00892"/>
    </source>
</evidence>
<dbReference type="PANTHER" id="PTHR31218">
    <property type="entry name" value="WAT1-RELATED PROTEIN"/>
    <property type="match status" value="1"/>
</dbReference>
<feature type="transmembrane region" description="Helical" evidence="6">
    <location>
        <begin position="186"/>
        <end position="206"/>
    </location>
</feature>
<feature type="transmembrane region" description="Helical" evidence="6">
    <location>
        <begin position="81"/>
        <end position="102"/>
    </location>
</feature>
<evidence type="ECO:0000256" key="2">
    <source>
        <dbReference type="ARBA" id="ARBA00007635"/>
    </source>
</evidence>
<proteinExistence type="inferred from homology"/>
<dbReference type="InterPro" id="IPR000620">
    <property type="entry name" value="EamA_dom"/>
</dbReference>
<feature type="domain" description="EamA" evidence="8">
    <location>
        <begin position="188"/>
        <end position="326"/>
    </location>
</feature>
<keyword evidence="5 6" id="KW-0472">Membrane</keyword>
<evidence type="ECO:0000256" key="4">
    <source>
        <dbReference type="ARBA" id="ARBA00022989"/>
    </source>
</evidence>
<evidence type="ECO:0000256" key="6">
    <source>
        <dbReference type="RuleBase" id="RU363077"/>
    </source>
</evidence>